<name>A0A0J9E2Y7_9RHOB</name>
<dbReference type="EMBL" id="LFTY01000002">
    <property type="protein sequence ID" value="KMW57095.1"/>
    <property type="molecule type" value="Genomic_DNA"/>
</dbReference>
<evidence type="ECO:0000256" key="1">
    <source>
        <dbReference type="SAM" id="Phobius"/>
    </source>
</evidence>
<feature type="transmembrane region" description="Helical" evidence="1">
    <location>
        <begin position="37"/>
        <end position="55"/>
    </location>
</feature>
<organism evidence="2 3">
    <name type="scientific">Candidatus Rhodobacter oscarellae</name>
    <dbReference type="NCBI Taxonomy" id="1675527"/>
    <lineage>
        <taxon>Bacteria</taxon>
        <taxon>Pseudomonadati</taxon>
        <taxon>Pseudomonadota</taxon>
        <taxon>Alphaproteobacteria</taxon>
        <taxon>Rhodobacterales</taxon>
        <taxon>Rhodobacter group</taxon>
        <taxon>Rhodobacter</taxon>
    </lineage>
</organism>
<accession>A0A0J9E2Y7</accession>
<keyword evidence="3" id="KW-1185">Reference proteome</keyword>
<dbReference type="AlphaFoldDB" id="A0A0J9E2Y7"/>
<dbReference type="Proteomes" id="UP000037178">
    <property type="component" value="Unassembled WGS sequence"/>
</dbReference>
<proteinExistence type="predicted"/>
<evidence type="ECO:0000313" key="2">
    <source>
        <dbReference type="EMBL" id="KMW57095.1"/>
    </source>
</evidence>
<dbReference type="PATRIC" id="fig|1675527.3.peg.2160"/>
<dbReference type="STRING" id="1675527.AIOL_002053"/>
<reference evidence="2 3" key="1">
    <citation type="submission" date="2015-06" db="EMBL/GenBank/DDBJ databases">
        <title>Draft genome sequence of an Alphaproteobacteria species associated to the Mediterranean sponge Oscarella lobularis.</title>
        <authorList>
            <person name="Jourda C."/>
            <person name="Santini S."/>
            <person name="Claverie J.-M."/>
        </authorList>
    </citation>
    <scope>NUCLEOTIDE SEQUENCE [LARGE SCALE GENOMIC DNA]</scope>
    <source>
        <strain evidence="2">IGS</strain>
    </source>
</reference>
<protein>
    <submittedName>
        <fullName evidence="2">Uncharacterized protein</fullName>
    </submittedName>
</protein>
<dbReference type="NCBIfam" id="NF033773">
    <property type="entry name" value="tellur_TrgA"/>
    <property type="match status" value="1"/>
</dbReference>
<dbReference type="OrthoDB" id="7869508at2"/>
<dbReference type="InterPro" id="IPR047784">
    <property type="entry name" value="TrgA"/>
</dbReference>
<sequence>MAKLFAAILFAVLGYFVADLVGGHLPPEKPQGMLREITAFFGLLVGWMFLGRRIVGE</sequence>
<keyword evidence="1" id="KW-1133">Transmembrane helix</keyword>
<gene>
    <name evidence="2" type="ORF">AIOL_002053</name>
</gene>
<keyword evidence="1" id="KW-0472">Membrane</keyword>
<evidence type="ECO:0000313" key="3">
    <source>
        <dbReference type="Proteomes" id="UP000037178"/>
    </source>
</evidence>
<keyword evidence="1" id="KW-0812">Transmembrane</keyword>
<comment type="caution">
    <text evidence="2">The sequence shown here is derived from an EMBL/GenBank/DDBJ whole genome shotgun (WGS) entry which is preliminary data.</text>
</comment>